<sequence>MWSCNDCVMLRRVLDRQNERRRAVQDEVIEGSSTPRRGSYLDLPRMRLIDKQAQLEPVPVYTVSPSFQKTHPFHLNSFNSKGNCQSTTDRFIPNRRTQNFDFSKYCLMKRETQVEKDASGNSYIDVISQINSLESTWRKRLMIRAIKGLDVLLDVTNNKRVLNMSGKTRLKEMVGRRMDHRKRDSVVDEYEENLWKVKPRSRPLLEEHNQRIRMPNRSRPSYGAIDWGSKNCIVAPVDVNLHFFAMDDSDASHISISVESSFPGSREVKCIKWNNAGNQIAMYSKSYTLCVFDVSSSKVLWSEECLCEDCDITCLNWSIDDEEIVVGCTSGMISLFRTRESKKERLIERLPSHDGIVLNLAISPNNRYLATSGMDKLVRIYLYPAMILYLQIGYYDAPQAFAWHPWDLRTLCIGGGQGDGSLSLWDMQRQESIGYKRVAFLGHVKNMKWNKISGELVVQWYYWEGEKRFVTIPVLASWDRIVDVAQWNTRHGTNAFNIIWSPDHTKMGIQLSNALLIWDFFGHQEYAWITDTKEKKKTAFFQNMESKLNSLCIR</sequence>
<keyword evidence="2" id="KW-0677">Repeat</keyword>
<evidence type="ECO:0000259" key="4">
    <source>
        <dbReference type="Pfam" id="PF12894"/>
    </source>
</evidence>
<keyword evidence="7" id="KW-0132">Cell division</keyword>
<evidence type="ECO:0000256" key="2">
    <source>
        <dbReference type="ARBA" id="ARBA00022737"/>
    </source>
</evidence>
<keyword evidence="7" id="KW-0131">Cell cycle</keyword>
<dbReference type="Pfam" id="PF12894">
    <property type="entry name" value="ANAPC4_WD40"/>
    <property type="match status" value="1"/>
</dbReference>
<dbReference type="PANTHER" id="PTHR19918:SF52">
    <property type="entry name" value="PROTEIN CORTEX"/>
    <property type="match status" value="1"/>
</dbReference>
<dbReference type="GO" id="GO:0051301">
    <property type="term" value="P:cell division"/>
    <property type="evidence" value="ECO:0007669"/>
    <property type="project" value="UniProtKB-KW"/>
</dbReference>
<dbReference type="GO" id="GO:0031145">
    <property type="term" value="P:anaphase-promoting complex-dependent catabolic process"/>
    <property type="evidence" value="ECO:0007669"/>
    <property type="project" value="TreeGrafter"/>
</dbReference>
<dbReference type="CTD" id="1325"/>
<organism evidence="5">
    <name type="scientific">Fopius arisanus</name>
    <dbReference type="NCBI Taxonomy" id="64838"/>
    <lineage>
        <taxon>Eukaryota</taxon>
        <taxon>Metazoa</taxon>
        <taxon>Ecdysozoa</taxon>
        <taxon>Arthropoda</taxon>
        <taxon>Hexapoda</taxon>
        <taxon>Insecta</taxon>
        <taxon>Pterygota</taxon>
        <taxon>Neoptera</taxon>
        <taxon>Endopterygota</taxon>
        <taxon>Hymenoptera</taxon>
        <taxon>Apocrita</taxon>
        <taxon>Ichneumonoidea</taxon>
        <taxon>Braconidae</taxon>
        <taxon>Opiinae</taxon>
        <taxon>Fopius</taxon>
    </lineage>
</organism>
<dbReference type="OrthoDB" id="10263272at2759"/>
<reference evidence="7" key="2">
    <citation type="submission" date="2025-04" db="UniProtKB">
        <authorList>
            <consortium name="RefSeq"/>
        </authorList>
    </citation>
    <scope>IDENTIFICATION</scope>
    <source>
        <strain evidence="7">USDA-PBARC FA_bdor</strain>
        <tissue evidence="7">Whole organism</tissue>
    </source>
</reference>
<keyword evidence="6" id="KW-1185">Reference proteome</keyword>
<feature type="domain" description="Anaphase-promoting complex subunit 4-like WD40" evidence="4">
    <location>
        <begin position="272"/>
        <end position="342"/>
    </location>
</feature>
<dbReference type="GeneID" id="105269696"/>
<accession>A0A9R1U478</accession>
<dbReference type="PROSITE" id="PS50082">
    <property type="entry name" value="WD_REPEATS_2"/>
    <property type="match status" value="1"/>
</dbReference>
<evidence type="ECO:0000313" key="5">
    <source>
        <dbReference type="EMBL" id="JAG76760.1"/>
    </source>
</evidence>
<dbReference type="InterPro" id="IPR036322">
    <property type="entry name" value="WD40_repeat_dom_sf"/>
</dbReference>
<dbReference type="KEGG" id="fas:105269696"/>
<dbReference type="InterPro" id="IPR001680">
    <property type="entry name" value="WD40_rpt"/>
</dbReference>
<evidence type="ECO:0000256" key="1">
    <source>
        <dbReference type="ARBA" id="ARBA00022574"/>
    </source>
</evidence>
<dbReference type="GO" id="GO:0010997">
    <property type="term" value="F:anaphase-promoting complex binding"/>
    <property type="evidence" value="ECO:0007669"/>
    <property type="project" value="InterPro"/>
</dbReference>
<dbReference type="InterPro" id="IPR033010">
    <property type="entry name" value="Cdc20/Fizzy"/>
</dbReference>
<dbReference type="PANTHER" id="PTHR19918">
    <property type="entry name" value="CELL DIVISION CYCLE 20 CDC20 FIZZY -RELATED"/>
    <property type="match status" value="1"/>
</dbReference>
<dbReference type="SMART" id="SM00320">
    <property type="entry name" value="WD40"/>
    <property type="match status" value="4"/>
</dbReference>
<dbReference type="GO" id="GO:1990757">
    <property type="term" value="F:ubiquitin ligase activator activity"/>
    <property type="evidence" value="ECO:0007669"/>
    <property type="project" value="TreeGrafter"/>
</dbReference>
<dbReference type="RefSeq" id="XP_011308441.1">
    <property type="nucleotide sequence ID" value="XM_011310139.1"/>
</dbReference>
<accession>A0A0C9PZK9</accession>
<dbReference type="AlphaFoldDB" id="A0A0C9PZK9"/>
<feature type="repeat" description="WD" evidence="3">
    <location>
        <begin position="350"/>
        <end position="381"/>
    </location>
</feature>
<evidence type="ECO:0000256" key="3">
    <source>
        <dbReference type="PROSITE-ProRule" id="PRU00221"/>
    </source>
</evidence>
<reference evidence="5" key="1">
    <citation type="submission" date="2015-01" db="EMBL/GenBank/DDBJ databases">
        <title>Transcriptome Assembly of Fopius arisanus.</title>
        <authorList>
            <person name="Geib S."/>
        </authorList>
    </citation>
    <scope>NUCLEOTIDE SEQUENCE</scope>
</reference>
<gene>
    <name evidence="5" type="primary">cort_2</name>
    <name evidence="7" type="synonym">cort</name>
    <name evidence="5" type="ORF">g.8875</name>
</gene>
<dbReference type="PROSITE" id="PS50294">
    <property type="entry name" value="WD_REPEATS_REGION"/>
    <property type="match status" value="1"/>
</dbReference>
<dbReference type="InterPro" id="IPR024977">
    <property type="entry name" value="Apc4-like_WD40_dom"/>
</dbReference>
<protein>
    <submittedName>
        <fullName evidence="7">Cell division cycle 20.2, cofactor of APC complex isoform X1</fullName>
    </submittedName>
    <submittedName>
        <fullName evidence="5">Cort_2 protein</fullName>
    </submittedName>
</protein>
<evidence type="ECO:0000313" key="7">
    <source>
        <dbReference type="RefSeq" id="XP_011308441.1"/>
    </source>
</evidence>
<dbReference type="Gene3D" id="2.130.10.10">
    <property type="entry name" value="YVTN repeat-like/Quinoprotein amine dehydrogenase"/>
    <property type="match status" value="1"/>
</dbReference>
<dbReference type="InterPro" id="IPR015943">
    <property type="entry name" value="WD40/YVTN_repeat-like_dom_sf"/>
</dbReference>
<dbReference type="GO" id="GO:1905786">
    <property type="term" value="P:positive regulation of anaphase-promoting complex-dependent catabolic process"/>
    <property type="evidence" value="ECO:0007669"/>
    <property type="project" value="TreeGrafter"/>
</dbReference>
<dbReference type="EMBL" id="GBYB01006993">
    <property type="protein sequence ID" value="JAG76760.1"/>
    <property type="molecule type" value="Transcribed_RNA"/>
</dbReference>
<evidence type="ECO:0000313" key="6">
    <source>
        <dbReference type="Proteomes" id="UP000694866"/>
    </source>
</evidence>
<name>A0A0C9PZK9_9HYME</name>
<dbReference type="Pfam" id="PF00400">
    <property type="entry name" value="WD40"/>
    <property type="match status" value="1"/>
</dbReference>
<keyword evidence="1 3" id="KW-0853">WD repeat</keyword>
<dbReference type="Proteomes" id="UP000694866">
    <property type="component" value="Unplaced"/>
</dbReference>
<proteinExistence type="predicted"/>
<dbReference type="SUPFAM" id="SSF50978">
    <property type="entry name" value="WD40 repeat-like"/>
    <property type="match status" value="1"/>
</dbReference>
<dbReference type="GO" id="GO:0005680">
    <property type="term" value="C:anaphase-promoting complex"/>
    <property type="evidence" value="ECO:0007669"/>
    <property type="project" value="TreeGrafter"/>
</dbReference>